<dbReference type="OrthoDB" id="5206740at2759"/>
<feature type="region of interest" description="Disordered" evidence="1">
    <location>
        <begin position="367"/>
        <end position="401"/>
    </location>
</feature>
<proteinExistence type="predicted"/>
<reference evidence="3" key="5">
    <citation type="submission" date="2018-04" db="UniProtKB">
        <authorList>
            <consortium name="EnsemblFungi"/>
        </authorList>
    </citation>
    <scope>IDENTIFICATION</scope>
    <source>
        <strain evidence="3">R3-111a-1</strain>
    </source>
</reference>
<dbReference type="EnsemblFungi" id="EJT79237">
    <property type="protein sequence ID" value="EJT79237"/>
    <property type="gene ID" value="GGTG_04323"/>
</dbReference>
<feature type="compositionally biased region" description="Basic and acidic residues" evidence="1">
    <location>
        <begin position="639"/>
        <end position="655"/>
    </location>
</feature>
<evidence type="ECO:0000256" key="1">
    <source>
        <dbReference type="SAM" id="MobiDB-lite"/>
    </source>
</evidence>
<keyword evidence="4" id="KW-1185">Reference proteome</keyword>
<evidence type="ECO:0008006" key="5">
    <source>
        <dbReference type="Google" id="ProtNLM"/>
    </source>
</evidence>
<dbReference type="AlphaFoldDB" id="J3NSS4"/>
<name>J3NSS4_GAET3</name>
<feature type="compositionally biased region" description="Basic and acidic residues" evidence="1">
    <location>
        <begin position="241"/>
        <end position="250"/>
    </location>
</feature>
<feature type="compositionally biased region" description="Acidic residues" evidence="1">
    <location>
        <begin position="584"/>
        <end position="593"/>
    </location>
</feature>
<gene>
    <name evidence="3" type="primary">20344781</name>
    <name evidence="2" type="ORF">GGTG_04323</name>
</gene>
<protein>
    <recommendedName>
        <fullName evidence="5">Glucan 1, 4-alpha-glucosidase</fullName>
    </recommendedName>
</protein>
<sequence>MAPSPDSPPKRPRLSLQIRAISNGPSVRTSRTLAAVVNPTSPTSFNTLSNVYVTAIGKSSCASPIVPEPLTAIRTSSSSSLSSSSAAARLPALKLQTGPQIQIGVAPPPSGMFPDTPLTAQPRSPAVYREIKFPSAMTATPPLSAGPVETAIDNRAFSFSCEDTVASRLAAAAAIPTTTGNPRTPAAMSPRTPRRRATAPGRAGGAPPYTHPRSLHSILRNSPLPPKPARSPVSPRRQSQRLREKALRRVEYDSPLEQTITTNKYTKSHIDLLCEEAANSPYSASPTTNPPLQATTTPATTPTTTTGNFTTTAAAAAAAATAASTTIITPTQPETIVLDLAMAYTGDETRDGGQTPGPFEEMRRRMAGLAASSPLSSPSSSGVRKQRGAGGAASKRKEKKRRWVWTIGVEDEAGDGDEVGGAIAAARAAEAAAAGTPMTAVATPTMTMTTTTTTTAAAPTAAITPNSAAAAPVVLAPNPRPRARSAAGAAKLAIVTAAVSAAISAAAATPPSSSITTRAAAAAAARAVSEEPLTAIQRRRPLSIDTARCLAHGGPPRPAPEEITPSIESSDLSQGGWSASSDAAGEEGEDVEMSDASSVVSDLDFLPPRPGLDLGDGDMDVDLVTPTLPRKHRSISRLGSEDLFAHEQAGTRRDTPIPSDLICS</sequence>
<dbReference type="EMBL" id="GL385396">
    <property type="protein sequence ID" value="EJT79237.1"/>
    <property type="molecule type" value="Genomic_DNA"/>
</dbReference>
<feature type="region of interest" description="Disordered" evidence="1">
    <location>
        <begin position="173"/>
        <end position="250"/>
    </location>
</feature>
<feature type="region of interest" description="Disordered" evidence="1">
    <location>
        <begin position="280"/>
        <end position="307"/>
    </location>
</feature>
<dbReference type="HOGENOM" id="CLU_030050_1_0_1"/>
<reference evidence="2" key="3">
    <citation type="submission" date="2010-09" db="EMBL/GenBank/DDBJ databases">
        <title>Annotation of Gaeumannomyces graminis var. tritici R3-111a-1.</title>
        <authorList>
            <consortium name="The Broad Institute Genome Sequencing Platform"/>
            <person name="Ma L.-J."/>
            <person name="Dead R."/>
            <person name="Young S.K."/>
            <person name="Zeng Q."/>
            <person name="Gargeya S."/>
            <person name="Fitzgerald M."/>
            <person name="Haas B."/>
            <person name="Abouelleil A."/>
            <person name="Alvarado L."/>
            <person name="Arachchi H.M."/>
            <person name="Berlin A."/>
            <person name="Brown A."/>
            <person name="Chapman S.B."/>
            <person name="Chen Z."/>
            <person name="Dunbar C."/>
            <person name="Freedman E."/>
            <person name="Gearin G."/>
            <person name="Gellesch M."/>
            <person name="Goldberg J."/>
            <person name="Griggs A."/>
            <person name="Gujja S."/>
            <person name="Heiman D."/>
            <person name="Howarth C."/>
            <person name="Larson L."/>
            <person name="Lui A."/>
            <person name="MacDonald P.J.P."/>
            <person name="Mehta T."/>
            <person name="Montmayeur A."/>
            <person name="Murphy C."/>
            <person name="Neiman D."/>
            <person name="Pearson M."/>
            <person name="Priest M."/>
            <person name="Roberts A."/>
            <person name="Saif S."/>
            <person name="Shea T."/>
            <person name="Shenoy N."/>
            <person name="Sisk P."/>
            <person name="Stolte C."/>
            <person name="Sykes S."/>
            <person name="Yandava C."/>
            <person name="Wortman J."/>
            <person name="Nusbaum C."/>
            <person name="Birren B."/>
        </authorList>
    </citation>
    <scope>NUCLEOTIDE SEQUENCE</scope>
    <source>
        <strain evidence="2">R3-111a-1</strain>
    </source>
</reference>
<feature type="compositionally biased region" description="Low complexity" evidence="1">
    <location>
        <begin position="369"/>
        <end position="381"/>
    </location>
</feature>
<dbReference type="VEuPathDB" id="FungiDB:GGTG_04323"/>
<dbReference type="Proteomes" id="UP000006039">
    <property type="component" value="Unassembled WGS sequence"/>
</dbReference>
<reference evidence="4" key="1">
    <citation type="submission" date="2010-07" db="EMBL/GenBank/DDBJ databases">
        <title>The genome sequence of Gaeumannomyces graminis var. tritici strain R3-111a-1.</title>
        <authorList>
            <consortium name="The Broad Institute Genome Sequencing Platform"/>
            <person name="Ma L.-J."/>
            <person name="Dead R."/>
            <person name="Young S."/>
            <person name="Zeng Q."/>
            <person name="Koehrsen M."/>
            <person name="Alvarado L."/>
            <person name="Berlin A."/>
            <person name="Chapman S.B."/>
            <person name="Chen Z."/>
            <person name="Freedman E."/>
            <person name="Gellesch M."/>
            <person name="Goldberg J."/>
            <person name="Griggs A."/>
            <person name="Gujja S."/>
            <person name="Heilman E.R."/>
            <person name="Heiman D."/>
            <person name="Hepburn T."/>
            <person name="Howarth C."/>
            <person name="Jen D."/>
            <person name="Larson L."/>
            <person name="Mehta T."/>
            <person name="Neiman D."/>
            <person name="Pearson M."/>
            <person name="Roberts A."/>
            <person name="Saif S."/>
            <person name="Shea T."/>
            <person name="Shenoy N."/>
            <person name="Sisk P."/>
            <person name="Stolte C."/>
            <person name="Sykes S."/>
            <person name="Walk T."/>
            <person name="White J."/>
            <person name="Yandava C."/>
            <person name="Haas B."/>
            <person name="Nusbaum C."/>
            <person name="Birren B."/>
        </authorList>
    </citation>
    <scope>NUCLEOTIDE SEQUENCE [LARGE SCALE GENOMIC DNA]</scope>
    <source>
        <strain evidence="4">R3-111a-1</strain>
    </source>
</reference>
<feature type="compositionally biased region" description="Low complexity" evidence="1">
    <location>
        <begin position="286"/>
        <end position="307"/>
    </location>
</feature>
<dbReference type="GeneID" id="20344781"/>
<accession>J3NSS4</accession>
<dbReference type="STRING" id="644352.J3NSS4"/>
<evidence type="ECO:0000313" key="3">
    <source>
        <dbReference type="EnsemblFungi" id="EJT79237"/>
    </source>
</evidence>
<reference evidence="3" key="4">
    <citation type="journal article" date="2015" name="G3 (Bethesda)">
        <title>Genome sequences of three phytopathogenic species of the Magnaporthaceae family of fungi.</title>
        <authorList>
            <person name="Okagaki L.H."/>
            <person name="Nunes C.C."/>
            <person name="Sailsbery J."/>
            <person name="Clay B."/>
            <person name="Brown D."/>
            <person name="John T."/>
            <person name="Oh Y."/>
            <person name="Young N."/>
            <person name="Fitzgerald M."/>
            <person name="Haas B.J."/>
            <person name="Zeng Q."/>
            <person name="Young S."/>
            <person name="Adiconis X."/>
            <person name="Fan L."/>
            <person name="Levin J.Z."/>
            <person name="Mitchell T.K."/>
            <person name="Okubara P.A."/>
            <person name="Farman M.L."/>
            <person name="Kohn L.M."/>
            <person name="Birren B."/>
            <person name="Ma L.-J."/>
            <person name="Dean R.A."/>
        </authorList>
    </citation>
    <scope>NUCLEOTIDE SEQUENCE</scope>
    <source>
        <strain evidence="3">R3-111a-1</strain>
    </source>
</reference>
<organism evidence="2">
    <name type="scientific">Gaeumannomyces tritici (strain R3-111a-1)</name>
    <name type="common">Wheat and barley take-all root rot fungus</name>
    <name type="synonym">Gaeumannomyces graminis var. tritici</name>
    <dbReference type="NCBI Taxonomy" id="644352"/>
    <lineage>
        <taxon>Eukaryota</taxon>
        <taxon>Fungi</taxon>
        <taxon>Dikarya</taxon>
        <taxon>Ascomycota</taxon>
        <taxon>Pezizomycotina</taxon>
        <taxon>Sordariomycetes</taxon>
        <taxon>Sordariomycetidae</taxon>
        <taxon>Magnaporthales</taxon>
        <taxon>Magnaporthaceae</taxon>
        <taxon>Gaeumannomyces</taxon>
    </lineage>
</organism>
<dbReference type="eggNOG" id="ENOG502SN8F">
    <property type="taxonomic scope" value="Eukaryota"/>
</dbReference>
<dbReference type="RefSeq" id="XP_009220382.1">
    <property type="nucleotide sequence ID" value="XM_009222118.1"/>
</dbReference>
<feature type="compositionally biased region" description="Low complexity" evidence="1">
    <location>
        <begin position="198"/>
        <end position="208"/>
    </location>
</feature>
<feature type="region of interest" description="Disordered" evidence="1">
    <location>
        <begin position="627"/>
        <end position="664"/>
    </location>
</feature>
<feature type="compositionally biased region" description="Low complexity" evidence="1">
    <location>
        <begin position="182"/>
        <end position="191"/>
    </location>
</feature>
<evidence type="ECO:0000313" key="2">
    <source>
        <dbReference type="EMBL" id="EJT79237.1"/>
    </source>
</evidence>
<feature type="compositionally biased region" description="Polar residues" evidence="1">
    <location>
        <begin position="566"/>
        <end position="581"/>
    </location>
</feature>
<evidence type="ECO:0000313" key="4">
    <source>
        <dbReference type="Proteomes" id="UP000006039"/>
    </source>
</evidence>
<feature type="region of interest" description="Disordered" evidence="1">
    <location>
        <begin position="548"/>
        <end position="604"/>
    </location>
</feature>
<reference evidence="2" key="2">
    <citation type="submission" date="2010-07" db="EMBL/GenBank/DDBJ databases">
        <authorList>
            <consortium name="The Broad Institute Genome Sequencing Platform"/>
            <consortium name="Broad Institute Genome Sequencing Center for Infectious Disease"/>
            <person name="Ma L.-J."/>
            <person name="Dead R."/>
            <person name="Young S."/>
            <person name="Zeng Q."/>
            <person name="Koehrsen M."/>
            <person name="Alvarado L."/>
            <person name="Berlin A."/>
            <person name="Chapman S.B."/>
            <person name="Chen Z."/>
            <person name="Freedman E."/>
            <person name="Gellesch M."/>
            <person name="Goldberg J."/>
            <person name="Griggs A."/>
            <person name="Gujja S."/>
            <person name="Heilman E.R."/>
            <person name="Heiman D."/>
            <person name="Hepburn T."/>
            <person name="Howarth C."/>
            <person name="Jen D."/>
            <person name="Larson L."/>
            <person name="Mehta T."/>
            <person name="Neiman D."/>
            <person name="Pearson M."/>
            <person name="Roberts A."/>
            <person name="Saif S."/>
            <person name="Shea T."/>
            <person name="Shenoy N."/>
            <person name="Sisk P."/>
            <person name="Stolte C."/>
            <person name="Sykes S."/>
            <person name="Walk T."/>
            <person name="White J."/>
            <person name="Yandava C."/>
            <person name="Haas B."/>
            <person name="Nusbaum C."/>
            <person name="Birren B."/>
        </authorList>
    </citation>
    <scope>NUCLEOTIDE SEQUENCE</scope>
    <source>
        <strain evidence="2">R3-111a-1</strain>
    </source>
</reference>